<feature type="transmembrane region" description="Helical" evidence="1">
    <location>
        <begin position="89"/>
        <end position="106"/>
    </location>
</feature>
<feature type="transmembrane region" description="Helical" evidence="1">
    <location>
        <begin position="178"/>
        <end position="196"/>
    </location>
</feature>
<accession>A0A8S1HZ73</accession>
<dbReference type="EMBL" id="CAJGYM010000136">
    <property type="protein sequence ID" value="CAD6198733.1"/>
    <property type="molecule type" value="Genomic_DNA"/>
</dbReference>
<feature type="transmembrane region" description="Helical" evidence="1">
    <location>
        <begin position="62"/>
        <end position="83"/>
    </location>
</feature>
<protein>
    <submittedName>
        <fullName evidence="2">Uncharacterized protein</fullName>
    </submittedName>
</protein>
<dbReference type="Proteomes" id="UP000835052">
    <property type="component" value="Unassembled WGS sequence"/>
</dbReference>
<keyword evidence="1" id="KW-0472">Membrane</keyword>
<reference evidence="2" key="1">
    <citation type="submission" date="2020-10" db="EMBL/GenBank/DDBJ databases">
        <authorList>
            <person name="Kikuchi T."/>
        </authorList>
    </citation>
    <scope>NUCLEOTIDE SEQUENCE</scope>
    <source>
        <strain evidence="2">NKZ352</strain>
    </source>
</reference>
<evidence type="ECO:0000256" key="1">
    <source>
        <dbReference type="SAM" id="Phobius"/>
    </source>
</evidence>
<feature type="transmembrane region" description="Helical" evidence="1">
    <location>
        <begin position="20"/>
        <end position="41"/>
    </location>
</feature>
<keyword evidence="3" id="KW-1185">Reference proteome</keyword>
<proteinExistence type="predicted"/>
<sequence>MLSLREFRYSENNGEFIAALLIWAIVITSPLILLYVIYAYLMLKFRAEIATFKHQQILWNQFFMVSIIFFFELFPFFMGFFYLASFLNFIIVISVLGAINVPFFFYASTMFCLFDMILAIQRLVMIFGDPKHFFLVTGTYLKYYVSVVWLTLPLFYVFKLEKRKFEKFILLQAMPMTIIRTIREIAILVIAIGRVLKMEMFCLPIAGEQYRVLCYAYYLHIPTLAFVVPLSFILNRNNYSRVIRMIKNQI</sequence>
<name>A0A8S1HZ73_9PELO</name>
<feature type="transmembrane region" description="Helical" evidence="1">
    <location>
        <begin position="140"/>
        <end position="158"/>
    </location>
</feature>
<evidence type="ECO:0000313" key="3">
    <source>
        <dbReference type="Proteomes" id="UP000835052"/>
    </source>
</evidence>
<keyword evidence="1" id="KW-0812">Transmembrane</keyword>
<gene>
    <name evidence="2" type="ORF">CAUJ_LOCUS14639</name>
</gene>
<dbReference type="AlphaFoldDB" id="A0A8S1HZ73"/>
<organism evidence="2 3">
    <name type="scientific">Caenorhabditis auriculariae</name>
    <dbReference type="NCBI Taxonomy" id="2777116"/>
    <lineage>
        <taxon>Eukaryota</taxon>
        <taxon>Metazoa</taxon>
        <taxon>Ecdysozoa</taxon>
        <taxon>Nematoda</taxon>
        <taxon>Chromadorea</taxon>
        <taxon>Rhabditida</taxon>
        <taxon>Rhabditina</taxon>
        <taxon>Rhabditomorpha</taxon>
        <taxon>Rhabditoidea</taxon>
        <taxon>Rhabditidae</taxon>
        <taxon>Peloderinae</taxon>
        <taxon>Caenorhabditis</taxon>
    </lineage>
</organism>
<evidence type="ECO:0000313" key="2">
    <source>
        <dbReference type="EMBL" id="CAD6198733.1"/>
    </source>
</evidence>
<comment type="caution">
    <text evidence="2">The sequence shown here is derived from an EMBL/GenBank/DDBJ whole genome shotgun (WGS) entry which is preliminary data.</text>
</comment>
<keyword evidence="1" id="KW-1133">Transmembrane helix</keyword>
<feature type="transmembrane region" description="Helical" evidence="1">
    <location>
        <begin position="216"/>
        <end position="235"/>
    </location>
</feature>